<organism evidence="2">
    <name type="scientific">Rhizochromulina marina</name>
    <dbReference type="NCBI Taxonomy" id="1034831"/>
    <lineage>
        <taxon>Eukaryota</taxon>
        <taxon>Sar</taxon>
        <taxon>Stramenopiles</taxon>
        <taxon>Ochrophyta</taxon>
        <taxon>Dictyochophyceae</taxon>
        <taxon>Rhizochromulinales</taxon>
        <taxon>Rhizochromulina</taxon>
    </lineage>
</organism>
<dbReference type="InterPro" id="IPR050871">
    <property type="entry name" value="26S_Proteasome/COP9_Components"/>
</dbReference>
<dbReference type="SUPFAM" id="SSF46785">
    <property type="entry name" value="Winged helix' DNA-binding domain"/>
    <property type="match status" value="1"/>
</dbReference>
<dbReference type="SMART" id="SM00088">
    <property type="entry name" value="PINT"/>
    <property type="match status" value="1"/>
</dbReference>
<dbReference type="SMART" id="SM00753">
    <property type="entry name" value="PAM"/>
    <property type="match status" value="1"/>
</dbReference>
<proteinExistence type="predicted"/>
<dbReference type="InterPro" id="IPR036390">
    <property type="entry name" value="WH_DNA-bd_sf"/>
</dbReference>
<name>A0A7S2W4B1_9STRA</name>
<dbReference type="InterPro" id="IPR000717">
    <property type="entry name" value="PCI_dom"/>
</dbReference>
<protein>
    <recommendedName>
        <fullName evidence="1">PCI domain-containing protein</fullName>
    </recommendedName>
</protein>
<evidence type="ECO:0000313" key="2">
    <source>
        <dbReference type="EMBL" id="CAD9666685.1"/>
    </source>
</evidence>
<reference evidence="2" key="1">
    <citation type="submission" date="2021-01" db="EMBL/GenBank/DDBJ databases">
        <authorList>
            <person name="Corre E."/>
            <person name="Pelletier E."/>
            <person name="Niang G."/>
            <person name="Scheremetjew M."/>
            <person name="Finn R."/>
            <person name="Kale V."/>
            <person name="Holt S."/>
            <person name="Cochrane G."/>
            <person name="Meng A."/>
            <person name="Brown T."/>
            <person name="Cohen L."/>
        </authorList>
    </citation>
    <scope>NUCLEOTIDE SEQUENCE</scope>
    <source>
        <strain evidence="2">CCMP1243</strain>
    </source>
</reference>
<evidence type="ECO:0000259" key="1">
    <source>
        <dbReference type="PROSITE" id="PS50250"/>
    </source>
</evidence>
<dbReference type="Pfam" id="PF01399">
    <property type="entry name" value="PCI"/>
    <property type="match status" value="1"/>
</dbReference>
<dbReference type="PROSITE" id="PS50250">
    <property type="entry name" value="PCI"/>
    <property type="match status" value="1"/>
</dbReference>
<sequence length="232" mass="26354">MKALYPKTLNLNAAVADPRIMGVIREEGGKMYMAEGRWNEAYNEFYEGFRGYQEAGNPRAKDALKYVVLANMLALSDINPFAAREAIAFQEEKEIVAMRSLRTAYEANDLTTFESTLKDKSNRILEDPFIMTYVAPLRRRMREQVLLALVRPYHRIQLSFIARELELSDEEVERLVVDMILEGRVQGKIDQIKGFLLLGDRSNVLAVKKFDAMASWAKSLEALHAGLSSITA</sequence>
<dbReference type="PANTHER" id="PTHR10678">
    <property type="entry name" value="26S PROTEASOME NON-ATPASE REGULATORY SUBUNIT 11/COP9 SIGNALOSOME COMPLEX SUBUNIT 2"/>
    <property type="match status" value="1"/>
</dbReference>
<dbReference type="Gene3D" id="1.25.40.570">
    <property type="match status" value="1"/>
</dbReference>
<dbReference type="EMBL" id="HBHJ01004538">
    <property type="protein sequence ID" value="CAD9666685.1"/>
    <property type="molecule type" value="Transcribed_RNA"/>
</dbReference>
<gene>
    <name evidence="2" type="ORF">RMAR1173_LOCUS2949</name>
</gene>
<accession>A0A7S2W4B1</accession>
<feature type="domain" description="PCI" evidence="1">
    <location>
        <begin position="34"/>
        <end position="203"/>
    </location>
</feature>
<dbReference type="AlphaFoldDB" id="A0A7S2W4B1"/>